<evidence type="ECO:0000313" key="15">
    <source>
        <dbReference type="EMBL" id="CAL4087751.1"/>
    </source>
</evidence>
<gene>
    <name evidence="15" type="ORF">MNOR_LOCUS13295</name>
</gene>
<dbReference type="SMART" id="SM00326">
    <property type="entry name" value="SH3"/>
    <property type="match status" value="1"/>
</dbReference>
<keyword evidence="1 8" id="KW-0728">SH3 domain</keyword>
<dbReference type="GO" id="GO:0048468">
    <property type="term" value="P:cell development"/>
    <property type="evidence" value="ECO:0007669"/>
    <property type="project" value="UniProtKB-ARBA"/>
</dbReference>
<evidence type="ECO:0000259" key="13">
    <source>
        <dbReference type="PROSITE" id="PS50010"/>
    </source>
</evidence>
<dbReference type="GO" id="GO:0046872">
    <property type="term" value="F:metal ion binding"/>
    <property type="evidence" value="ECO:0007669"/>
    <property type="project" value="UniProtKB-KW"/>
</dbReference>
<dbReference type="InterPro" id="IPR036860">
    <property type="entry name" value="SH2_dom_sf"/>
</dbReference>
<feature type="domain" description="SH2" evidence="10">
    <location>
        <begin position="719"/>
        <end position="814"/>
    </location>
</feature>
<evidence type="ECO:0000256" key="7">
    <source>
        <dbReference type="PROSITE-ProRule" id="PRU00191"/>
    </source>
</evidence>
<dbReference type="InterPro" id="IPR001849">
    <property type="entry name" value="PH_domain"/>
</dbReference>
<dbReference type="PROSITE" id="PS50003">
    <property type="entry name" value="PH_DOMAIN"/>
    <property type="match status" value="1"/>
</dbReference>
<protein>
    <recommendedName>
        <fullName evidence="17">Guanine nucleotide exchange factor VAV2</fullName>
    </recommendedName>
</protein>
<keyword evidence="3" id="KW-0344">Guanine-nucleotide releasing factor</keyword>
<dbReference type="SMART" id="SM00252">
    <property type="entry name" value="SH2"/>
    <property type="match status" value="1"/>
</dbReference>
<keyword evidence="2" id="KW-0597">Phosphoprotein</keyword>
<dbReference type="InterPro" id="IPR036028">
    <property type="entry name" value="SH3-like_dom_sf"/>
</dbReference>
<feature type="domain" description="SH3" evidence="11">
    <location>
        <begin position="813"/>
        <end position="876"/>
    </location>
</feature>
<dbReference type="InterPro" id="IPR000980">
    <property type="entry name" value="SH2"/>
</dbReference>
<dbReference type="CDD" id="cd20810">
    <property type="entry name" value="C1_VAV"/>
    <property type="match status" value="1"/>
</dbReference>
<dbReference type="Gene3D" id="2.30.29.30">
    <property type="entry name" value="Pleckstrin-homology domain (PH domain)/Phosphotyrosine-binding domain (PTB)"/>
    <property type="match status" value="1"/>
</dbReference>
<evidence type="ECO:0000313" key="16">
    <source>
        <dbReference type="Proteomes" id="UP001497623"/>
    </source>
</evidence>
<dbReference type="PROSITE" id="PS50081">
    <property type="entry name" value="ZF_DAG_PE_2"/>
    <property type="match status" value="1"/>
</dbReference>
<keyword evidence="16" id="KW-1185">Reference proteome</keyword>
<dbReference type="SMART" id="SM00109">
    <property type="entry name" value="C1"/>
    <property type="match status" value="1"/>
</dbReference>
<name>A0AAV2QI46_MEGNR</name>
<dbReference type="InterPro" id="IPR001331">
    <property type="entry name" value="GDS_CDC24_CS"/>
</dbReference>
<evidence type="ECO:0000256" key="4">
    <source>
        <dbReference type="ARBA" id="ARBA00022723"/>
    </source>
</evidence>
<dbReference type="InterPro" id="IPR002219">
    <property type="entry name" value="PKC_DAG/PE"/>
</dbReference>
<dbReference type="Gene3D" id="3.30.60.20">
    <property type="match status" value="1"/>
</dbReference>
<dbReference type="InterPro" id="IPR001452">
    <property type="entry name" value="SH3_domain"/>
</dbReference>
<feature type="domain" description="PH" evidence="12">
    <location>
        <begin position="474"/>
        <end position="605"/>
    </location>
</feature>
<evidence type="ECO:0000256" key="3">
    <source>
        <dbReference type="ARBA" id="ARBA00022658"/>
    </source>
</evidence>
<dbReference type="SMART" id="SM00325">
    <property type="entry name" value="RhoGEF"/>
    <property type="match status" value="1"/>
</dbReference>
<evidence type="ECO:0000256" key="9">
    <source>
        <dbReference type="SAM" id="Coils"/>
    </source>
</evidence>
<dbReference type="InterPro" id="IPR046349">
    <property type="entry name" value="C1-like_sf"/>
</dbReference>
<feature type="domain" description="Phorbol-ester/DAG-type" evidence="14">
    <location>
        <begin position="616"/>
        <end position="666"/>
    </location>
</feature>
<dbReference type="InterPro" id="IPR055251">
    <property type="entry name" value="SOS1_NGEF_PH"/>
</dbReference>
<dbReference type="Pfam" id="PF00018">
    <property type="entry name" value="SH3_1"/>
    <property type="match status" value="1"/>
</dbReference>
<dbReference type="Gene3D" id="1.20.900.10">
    <property type="entry name" value="Dbl homology (DH) domain"/>
    <property type="match status" value="1"/>
</dbReference>
<dbReference type="SUPFAM" id="SSF55550">
    <property type="entry name" value="SH2 domain"/>
    <property type="match status" value="1"/>
</dbReference>
<dbReference type="Gene3D" id="3.30.505.10">
    <property type="entry name" value="SH2 domain"/>
    <property type="match status" value="1"/>
</dbReference>
<dbReference type="GO" id="GO:0005085">
    <property type="term" value="F:guanyl-nucleotide exchange factor activity"/>
    <property type="evidence" value="ECO:0007669"/>
    <property type="project" value="UniProtKB-KW"/>
</dbReference>
<dbReference type="Gene3D" id="1.10.418.10">
    <property type="entry name" value="Calponin-like domain"/>
    <property type="match status" value="1"/>
</dbReference>
<dbReference type="PROSITE" id="PS00741">
    <property type="entry name" value="DH_1"/>
    <property type="match status" value="1"/>
</dbReference>
<dbReference type="GO" id="GO:0035556">
    <property type="term" value="P:intracellular signal transduction"/>
    <property type="evidence" value="ECO:0007669"/>
    <property type="project" value="InterPro"/>
</dbReference>
<evidence type="ECO:0000256" key="6">
    <source>
        <dbReference type="ARBA" id="ARBA00022999"/>
    </source>
</evidence>
<evidence type="ECO:0000256" key="5">
    <source>
        <dbReference type="ARBA" id="ARBA00022833"/>
    </source>
</evidence>
<evidence type="ECO:0000259" key="11">
    <source>
        <dbReference type="PROSITE" id="PS50002"/>
    </source>
</evidence>
<dbReference type="Gene3D" id="2.30.30.40">
    <property type="entry name" value="SH3 Domains"/>
    <property type="match status" value="1"/>
</dbReference>
<dbReference type="PROSITE" id="PS50002">
    <property type="entry name" value="SH3"/>
    <property type="match status" value="1"/>
</dbReference>
<dbReference type="PROSITE" id="PS50010">
    <property type="entry name" value="DH_2"/>
    <property type="match status" value="1"/>
</dbReference>
<dbReference type="GO" id="GO:0005737">
    <property type="term" value="C:cytoplasm"/>
    <property type="evidence" value="ECO:0007669"/>
    <property type="project" value="TreeGrafter"/>
</dbReference>
<dbReference type="SUPFAM" id="SSF50729">
    <property type="entry name" value="PH domain-like"/>
    <property type="match status" value="1"/>
</dbReference>
<dbReference type="AlphaFoldDB" id="A0AAV2QI46"/>
<proteinExistence type="predicted"/>
<evidence type="ECO:0008006" key="17">
    <source>
        <dbReference type="Google" id="ProtNLM"/>
    </source>
</evidence>
<keyword evidence="9" id="KW-0175">Coiled coil</keyword>
<dbReference type="SUPFAM" id="SSF48065">
    <property type="entry name" value="DBL homology domain (DH-domain)"/>
    <property type="match status" value="1"/>
</dbReference>
<dbReference type="InterPro" id="IPR011993">
    <property type="entry name" value="PH-like_dom_sf"/>
</dbReference>
<dbReference type="PANTHER" id="PTHR45818:SF3">
    <property type="entry name" value="PROTEIN VAV"/>
    <property type="match status" value="1"/>
</dbReference>
<evidence type="ECO:0000256" key="1">
    <source>
        <dbReference type="ARBA" id="ARBA00022443"/>
    </source>
</evidence>
<dbReference type="EMBL" id="CAXKWB010007566">
    <property type="protein sequence ID" value="CAL4087751.1"/>
    <property type="molecule type" value="Genomic_DNA"/>
</dbReference>
<dbReference type="SUPFAM" id="SSF50044">
    <property type="entry name" value="SH3-domain"/>
    <property type="match status" value="1"/>
</dbReference>
<evidence type="ECO:0000256" key="2">
    <source>
        <dbReference type="ARBA" id="ARBA00022553"/>
    </source>
</evidence>
<dbReference type="PROSITE" id="PS50001">
    <property type="entry name" value="SH2"/>
    <property type="match status" value="1"/>
</dbReference>
<dbReference type="CDD" id="cd00160">
    <property type="entry name" value="RhoGEF"/>
    <property type="match status" value="1"/>
</dbReference>
<dbReference type="PROSITE" id="PS00479">
    <property type="entry name" value="ZF_DAG_PE_1"/>
    <property type="match status" value="1"/>
</dbReference>
<dbReference type="SUPFAM" id="SSF57889">
    <property type="entry name" value="Cysteine-rich domain"/>
    <property type="match status" value="1"/>
</dbReference>
<dbReference type="Pfam" id="PF00130">
    <property type="entry name" value="C1_1"/>
    <property type="match status" value="1"/>
</dbReference>
<feature type="domain" description="DH" evidence="13">
    <location>
        <begin position="267"/>
        <end position="448"/>
    </location>
</feature>
<dbReference type="Proteomes" id="UP001497623">
    <property type="component" value="Unassembled WGS sequence"/>
</dbReference>
<dbReference type="Pfam" id="PF00621">
    <property type="entry name" value="RhoGEF"/>
    <property type="match status" value="1"/>
</dbReference>
<dbReference type="InterPro" id="IPR000219">
    <property type="entry name" value="DH_dom"/>
</dbReference>
<keyword evidence="6 7" id="KW-0727">SH2 domain</keyword>
<evidence type="ECO:0000259" key="12">
    <source>
        <dbReference type="PROSITE" id="PS50003"/>
    </source>
</evidence>
<keyword evidence="5" id="KW-0862">Zinc</keyword>
<dbReference type="Pfam" id="PF22697">
    <property type="entry name" value="SOS1_NGEF_PH"/>
    <property type="match status" value="1"/>
</dbReference>
<reference evidence="15 16" key="1">
    <citation type="submission" date="2024-05" db="EMBL/GenBank/DDBJ databases">
        <authorList>
            <person name="Wallberg A."/>
        </authorList>
    </citation>
    <scope>NUCLEOTIDE SEQUENCE [LARGE SCALE GENOMIC DNA]</scope>
</reference>
<comment type="caution">
    <text evidence="15">The sequence shown here is derived from an EMBL/GenBank/DDBJ whole genome shotgun (WGS) entry which is preliminary data.</text>
</comment>
<dbReference type="SMART" id="SM00233">
    <property type="entry name" value="PH"/>
    <property type="match status" value="1"/>
</dbReference>
<dbReference type="GO" id="GO:0016477">
    <property type="term" value="P:cell migration"/>
    <property type="evidence" value="ECO:0007669"/>
    <property type="project" value="TreeGrafter"/>
</dbReference>
<dbReference type="InterPro" id="IPR036872">
    <property type="entry name" value="CH_dom_sf"/>
</dbReference>
<dbReference type="InterPro" id="IPR035899">
    <property type="entry name" value="DBL_dom_sf"/>
</dbReference>
<dbReference type="PANTHER" id="PTHR45818">
    <property type="entry name" value="PROTEIN VAV"/>
    <property type="match status" value="1"/>
</dbReference>
<organism evidence="15 16">
    <name type="scientific">Meganyctiphanes norvegica</name>
    <name type="common">Northern krill</name>
    <name type="synonym">Thysanopoda norvegica</name>
    <dbReference type="NCBI Taxonomy" id="48144"/>
    <lineage>
        <taxon>Eukaryota</taxon>
        <taxon>Metazoa</taxon>
        <taxon>Ecdysozoa</taxon>
        <taxon>Arthropoda</taxon>
        <taxon>Crustacea</taxon>
        <taxon>Multicrustacea</taxon>
        <taxon>Malacostraca</taxon>
        <taxon>Eumalacostraca</taxon>
        <taxon>Eucarida</taxon>
        <taxon>Euphausiacea</taxon>
        <taxon>Euphausiidae</taxon>
        <taxon>Meganyctiphanes</taxon>
    </lineage>
</organism>
<evidence type="ECO:0000259" key="14">
    <source>
        <dbReference type="PROSITE" id="PS50081"/>
    </source>
</evidence>
<dbReference type="Pfam" id="PF00017">
    <property type="entry name" value="SH2"/>
    <property type="match status" value="1"/>
</dbReference>
<keyword evidence="4" id="KW-0479">Metal-binding</keyword>
<dbReference type="SUPFAM" id="SSF47576">
    <property type="entry name" value="Calponin-homology domain, CH-domain"/>
    <property type="match status" value="1"/>
</dbReference>
<sequence>MERLRALGRTWLLKRPDVAFETCILSTGQRDGDGIQDEDGRDDCPDCAWRALGLLSRHCGRLSASAGLADARIFHKLEEIQSDKILRVLQDWSLDNGPVCDERQSPAGQFLCLKNIKMFLLTCEKEFGIRGDDLFRAEMLFEFTDLAKVLSTLSKLSKSPKAQKFGKGFPPDNQQRTDKEEEIYKHLADFNGARIGDSPLDENANKVDPTEEEASIDEDLLDVLDSVPNWDDALAEVLFGYDPNHSSLFGVLQPKLLQEIELRPREKRDYNLLEIMDTENNYVSALKMLIDEFYNPLIPVIGQTKCEIMFFKIHEMYSIHKVMHSSLKDAINNKPQTAQVSQVFLVNQEKLLIYGAYCGNLQDAQSTVENEIDKNDKARLKIQECQNKMSQNRHKLTEYLVVPLQRILKYHLLLKELVSNTTENHEDYNSLKLAHEAMMDLSEYINEVKRDQEMKEIINALKKSICNLPEELNHLDKMGKLRQDDEINIGCHPDNTAKKRFVFMFDRVMIICKQARKVSQIFGSNHNNINRWSIGEAPTSEEQQYTYKDHIMLDQCKIEDTGTLARTKNSFYLVVNGNKKAYTITNAKNHQDKNAWMKGIQEAIAYLNPPENQTQHHKFDITTFERPDTRCSICDKLMKGCFFQGYRCAACKQVVHKSCLSKVDKCHGCALTAPICPIPKNRGPQIVPDPRFGPTIPQPPQDHSITNDYWNLQVTEYPWWVERMSRIDSTALLISTTEGTFLLRWSDNHNQPILSLKAMGEVKHMRVNRQDETGYFFLSEARFFRSIVELINYHYANLLAESFQGLERTLTRPVYDTAVVRFTYSAPPSGNNHLSMLQGERVVVISRDGEARGWWKGRIGTRVGYFPKEYVTLDNEPF</sequence>
<feature type="non-terminal residue" evidence="15">
    <location>
        <position position="878"/>
    </location>
</feature>
<feature type="coiled-coil region" evidence="9">
    <location>
        <begin position="361"/>
        <end position="388"/>
    </location>
</feature>
<evidence type="ECO:0000256" key="8">
    <source>
        <dbReference type="PROSITE-ProRule" id="PRU00192"/>
    </source>
</evidence>
<accession>A0AAV2QI46</accession>
<evidence type="ECO:0000259" key="10">
    <source>
        <dbReference type="PROSITE" id="PS50001"/>
    </source>
</evidence>